<reference evidence="1 2" key="1">
    <citation type="submission" date="2024-03" db="EMBL/GenBank/DDBJ databases">
        <title>Community enrichment and isolation of bacterial strains for fucoidan degradation.</title>
        <authorList>
            <person name="Sichert A."/>
        </authorList>
    </citation>
    <scope>NUCLEOTIDE SEQUENCE [LARGE SCALE GENOMIC DNA]</scope>
    <source>
        <strain evidence="1 2">AS12</strain>
    </source>
</reference>
<organism evidence="1 2">
    <name type="scientific">Paraglaciecola mesophila</name>
    <dbReference type="NCBI Taxonomy" id="197222"/>
    <lineage>
        <taxon>Bacteria</taxon>
        <taxon>Pseudomonadati</taxon>
        <taxon>Pseudomonadota</taxon>
        <taxon>Gammaproteobacteria</taxon>
        <taxon>Alteromonadales</taxon>
        <taxon>Alteromonadaceae</taxon>
        <taxon>Paraglaciecola</taxon>
    </lineage>
</organism>
<evidence type="ECO:0000313" key="1">
    <source>
        <dbReference type="EMBL" id="MEM5497668.1"/>
    </source>
</evidence>
<dbReference type="Proteomes" id="UP001461163">
    <property type="component" value="Unassembled WGS sequence"/>
</dbReference>
<accession>A0ABU9SUW8</accession>
<dbReference type="SUPFAM" id="SSF53850">
    <property type="entry name" value="Periplasmic binding protein-like II"/>
    <property type="match status" value="1"/>
</dbReference>
<keyword evidence="2" id="KW-1185">Reference proteome</keyword>
<sequence length="139" mass="15553">MKNYIFLAILGLLLYSNFVLANGAIVIVANTPDQSIELSRHEVRKLFMGGALPYNLNPITLPPENHTRVLFNTKVVGLTESRIQSYWAQMRFTGRKNEPKEIGTERAILEYIKSHSGAVGYLPAGTFIPDELTVLYSTP</sequence>
<gene>
    <name evidence="1" type="ORF">WNY77_09715</name>
</gene>
<name>A0ABU9SUW8_9ALTE</name>
<proteinExistence type="predicted"/>
<evidence type="ECO:0000313" key="2">
    <source>
        <dbReference type="Proteomes" id="UP001461163"/>
    </source>
</evidence>
<comment type="caution">
    <text evidence="1">The sequence shown here is derived from an EMBL/GenBank/DDBJ whole genome shotgun (WGS) entry which is preliminary data.</text>
</comment>
<dbReference type="EMBL" id="JBBMQS010000005">
    <property type="protein sequence ID" value="MEM5497668.1"/>
    <property type="molecule type" value="Genomic_DNA"/>
</dbReference>
<evidence type="ECO:0008006" key="3">
    <source>
        <dbReference type="Google" id="ProtNLM"/>
    </source>
</evidence>
<dbReference type="RefSeq" id="WP_342881594.1">
    <property type="nucleotide sequence ID" value="NZ_JBBMQS010000005.1"/>
</dbReference>
<protein>
    <recommendedName>
        <fullName evidence="3">Phosphate ABC transporter substrate-binding protein</fullName>
    </recommendedName>
</protein>